<accession>E0UBR3</accession>
<dbReference type="HOGENOM" id="CLU_1945183_0_0_3"/>
<gene>
    <name evidence="2" type="ordered locus">Cyan7822_2025</name>
</gene>
<organism evidence="2 3">
    <name type="scientific">Gloeothece verrucosa (strain PCC 7822)</name>
    <name type="common">Cyanothece sp. (strain PCC 7822)</name>
    <dbReference type="NCBI Taxonomy" id="497965"/>
    <lineage>
        <taxon>Bacteria</taxon>
        <taxon>Bacillati</taxon>
        <taxon>Cyanobacteriota</taxon>
        <taxon>Cyanophyceae</taxon>
        <taxon>Oscillatoriophycideae</taxon>
        <taxon>Chroococcales</taxon>
        <taxon>Aphanothecaceae</taxon>
        <taxon>Gloeothece</taxon>
        <taxon>Gloeothece verrucosa</taxon>
    </lineage>
</organism>
<dbReference type="KEGG" id="cyj:Cyan7822_2025"/>
<dbReference type="Proteomes" id="UP000008206">
    <property type="component" value="Chromosome"/>
</dbReference>
<feature type="region of interest" description="Disordered" evidence="1">
    <location>
        <begin position="32"/>
        <end position="100"/>
    </location>
</feature>
<reference evidence="3" key="1">
    <citation type="journal article" date="2011" name="MBio">
        <title>Novel metabolic attributes of the genus Cyanothece, comprising a group of unicellular nitrogen-fixing Cyanobacteria.</title>
        <authorList>
            <person name="Bandyopadhyay A."/>
            <person name="Elvitigala T."/>
            <person name="Welsh E."/>
            <person name="Stockel J."/>
            <person name="Liberton M."/>
            <person name="Min H."/>
            <person name="Sherman L.A."/>
            <person name="Pakrasi H.B."/>
        </authorList>
    </citation>
    <scope>NUCLEOTIDE SEQUENCE [LARGE SCALE GENOMIC DNA]</scope>
    <source>
        <strain evidence="3">PCC 7822</strain>
    </source>
</reference>
<evidence type="ECO:0000256" key="1">
    <source>
        <dbReference type="SAM" id="MobiDB-lite"/>
    </source>
</evidence>
<dbReference type="EMBL" id="CP002198">
    <property type="protein sequence ID" value="ADN14007.1"/>
    <property type="molecule type" value="Genomic_DNA"/>
</dbReference>
<feature type="compositionally biased region" description="Pro residues" evidence="1">
    <location>
        <begin position="41"/>
        <end position="87"/>
    </location>
</feature>
<sequence length="129" mass="14089">MKTKLIKTLFITIIALFSFSNLINSPAYALYIKNEGGGQPQPEPLPWPNPVPDPVPLPNPEPSPPSSLPDPVPLPFVPPQPPIPDPPNNQGNQQVPEPLTILGTITVLGSLPVFKKEYSKRKKSNKEKT</sequence>
<evidence type="ECO:0000313" key="2">
    <source>
        <dbReference type="EMBL" id="ADN14007.1"/>
    </source>
</evidence>
<dbReference type="InterPro" id="IPR026374">
    <property type="entry name" value="Cyano_PEP"/>
</dbReference>
<dbReference type="NCBIfam" id="TIGR04155">
    <property type="entry name" value="cyano_PEP"/>
    <property type="match status" value="1"/>
</dbReference>
<evidence type="ECO:0000313" key="3">
    <source>
        <dbReference type="Proteomes" id="UP000008206"/>
    </source>
</evidence>
<dbReference type="AlphaFoldDB" id="E0UBR3"/>
<keyword evidence="3" id="KW-1185">Reference proteome</keyword>
<feature type="compositionally biased region" description="Low complexity" evidence="1">
    <location>
        <begin position="88"/>
        <end position="98"/>
    </location>
</feature>
<dbReference type="RefSeq" id="WP_013322113.1">
    <property type="nucleotide sequence ID" value="NC_014501.1"/>
</dbReference>
<dbReference type="STRING" id="497965.Cyan7822_2025"/>
<name>E0UBR3_GLOV7</name>
<proteinExistence type="predicted"/>
<protein>
    <submittedName>
        <fullName evidence="2">Uncharacterized protein</fullName>
    </submittedName>
</protein>